<dbReference type="GO" id="GO:0010181">
    <property type="term" value="F:FMN binding"/>
    <property type="evidence" value="ECO:0007669"/>
    <property type="project" value="InterPro"/>
</dbReference>
<dbReference type="OrthoDB" id="72788at2759"/>
<keyword evidence="4" id="KW-0521">NADP</keyword>
<dbReference type="GO" id="GO:0050661">
    <property type="term" value="F:NADP binding"/>
    <property type="evidence" value="ECO:0007669"/>
    <property type="project" value="InterPro"/>
</dbReference>
<dbReference type="Pfam" id="PF00724">
    <property type="entry name" value="Oxidored_FMN"/>
    <property type="match status" value="1"/>
</dbReference>
<keyword evidence="8" id="KW-1185">Reference proteome</keyword>
<evidence type="ECO:0000256" key="1">
    <source>
        <dbReference type="ARBA" id="ARBA00001917"/>
    </source>
</evidence>
<accession>A0A0C3SAD4</accession>
<dbReference type="AlphaFoldDB" id="A0A0C3SAD4"/>
<sequence>MSEPQFANEPATGIPYFTPAQIPPSGSAVVPQPDGKPIPKLFQPLTVRGVTFQNRIWLSPLCQYSAKNGMPTPWHMAHLGGIASRGPGLTMTEATAVSPEGRITPEDLGLWSDAHIPAFAELATFVHSQNQKFAIQLAHAGRKASTVAPWLSFHALATADQDGWPDDVVAPSAIQHSEGFAHPKALTTEGVHRIRQAFVDAAARAVKAGVDVIEIHAAHGYLLHEFASPIANHRTDEYGGSFENRVRLHLEVVEGIRAVIPKEMPLIMRVSASDRLETVFPDKPSWRLEDTIRLAELLAERGLDVIDVSSAGNHPDQAVPPRDTEAAHADYSSAIKAALGGRILVTTVHNITNGHVAQRVLDENAADVVFVGRAFQKNPGTVWAFAEDLGVTIHVAHQIAWGFFGRGTVKR</sequence>
<evidence type="ECO:0000313" key="8">
    <source>
        <dbReference type="Proteomes" id="UP000053257"/>
    </source>
</evidence>
<dbReference type="HOGENOM" id="CLU_012153_2_1_1"/>
<dbReference type="Proteomes" id="UP000053257">
    <property type="component" value="Unassembled WGS sequence"/>
</dbReference>
<name>A0A0C3SAD4_PHLG1</name>
<evidence type="ECO:0000256" key="2">
    <source>
        <dbReference type="ARBA" id="ARBA00022630"/>
    </source>
</evidence>
<dbReference type="SUPFAM" id="SSF51395">
    <property type="entry name" value="FMN-linked oxidoreductases"/>
    <property type="match status" value="1"/>
</dbReference>
<evidence type="ECO:0000256" key="4">
    <source>
        <dbReference type="ARBA" id="ARBA00022857"/>
    </source>
</evidence>
<keyword evidence="5" id="KW-0560">Oxidoreductase</keyword>
<keyword evidence="2" id="KW-0285">Flavoprotein</keyword>
<protein>
    <recommendedName>
        <fullName evidence="6">NADH:flavin oxidoreductase/NADH oxidase N-terminal domain-containing protein</fullName>
    </recommendedName>
</protein>
<evidence type="ECO:0000259" key="6">
    <source>
        <dbReference type="Pfam" id="PF00724"/>
    </source>
</evidence>
<evidence type="ECO:0000256" key="3">
    <source>
        <dbReference type="ARBA" id="ARBA00022643"/>
    </source>
</evidence>
<gene>
    <name evidence="7" type="ORF">PHLGIDRAFT_127975</name>
</gene>
<feature type="domain" description="NADH:flavin oxidoreductase/NADH oxidase N-terminal" evidence="6">
    <location>
        <begin position="40"/>
        <end position="380"/>
    </location>
</feature>
<dbReference type="InterPro" id="IPR013785">
    <property type="entry name" value="Aldolase_TIM"/>
</dbReference>
<dbReference type="Gene3D" id="3.20.20.70">
    <property type="entry name" value="Aldolase class I"/>
    <property type="match status" value="1"/>
</dbReference>
<comment type="cofactor">
    <cofactor evidence="1">
        <name>FMN</name>
        <dbReference type="ChEBI" id="CHEBI:58210"/>
    </cofactor>
</comment>
<dbReference type="EMBL" id="KN840507">
    <property type="protein sequence ID" value="KIP06940.1"/>
    <property type="molecule type" value="Genomic_DNA"/>
</dbReference>
<dbReference type="STRING" id="745531.A0A0C3SAD4"/>
<evidence type="ECO:0000313" key="7">
    <source>
        <dbReference type="EMBL" id="KIP06940.1"/>
    </source>
</evidence>
<keyword evidence="3" id="KW-0288">FMN</keyword>
<reference evidence="7 8" key="1">
    <citation type="journal article" date="2014" name="PLoS Genet.">
        <title>Analysis of the Phlebiopsis gigantea genome, transcriptome and secretome provides insight into its pioneer colonization strategies of wood.</title>
        <authorList>
            <person name="Hori C."/>
            <person name="Ishida T."/>
            <person name="Igarashi K."/>
            <person name="Samejima M."/>
            <person name="Suzuki H."/>
            <person name="Master E."/>
            <person name="Ferreira P."/>
            <person name="Ruiz-Duenas F.J."/>
            <person name="Held B."/>
            <person name="Canessa P."/>
            <person name="Larrondo L.F."/>
            <person name="Schmoll M."/>
            <person name="Druzhinina I.S."/>
            <person name="Kubicek C.P."/>
            <person name="Gaskell J.A."/>
            <person name="Kersten P."/>
            <person name="St John F."/>
            <person name="Glasner J."/>
            <person name="Sabat G."/>
            <person name="Splinter BonDurant S."/>
            <person name="Syed K."/>
            <person name="Yadav J."/>
            <person name="Mgbeahuruike A.C."/>
            <person name="Kovalchuk A."/>
            <person name="Asiegbu F.O."/>
            <person name="Lackner G."/>
            <person name="Hoffmeister D."/>
            <person name="Rencoret J."/>
            <person name="Gutierrez A."/>
            <person name="Sun H."/>
            <person name="Lindquist E."/>
            <person name="Barry K."/>
            <person name="Riley R."/>
            <person name="Grigoriev I.V."/>
            <person name="Henrissat B."/>
            <person name="Kues U."/>
            <person name="Berka R.M."/>
            <person name="Martinez A.T."/>
            <person name="Covert S.F."/>
            <person name="Blanchette R.A."/>
            <person name="Cullen D."/>
        </authorList>
    </citation>
    <scope>NUCLEOTIDE SEQUENCE [LARGE SCALE GENOMIC DNA]</scope>
    <source>
        <strain evidence="7 8">11061_1 CR5-6</strain>
    </source>
</reference>
<dbReference type="InterPro" id="IPR044152">
    <property type="entry name" value="YqjM-like"/>
</dbReference>
<dbReference type="PANTHER" id="PTHR43303:SF4">
    <property type="entry name" value="NADPH DEHYDROGENASE C23G7.10C-RELATED"/>
    <property type="match status" value="1"/>
</dbReference>
<dbReference type="PANTHER" id="PTHR43303">
    <property type="entry name" value="NADPH DEHYDROGENASE C23G7.10C-RELATED"/>
    <property type="match status" value="1"/>
</dbReference>
<organism evidence="7 8">
    <name type="scientific">Phlebiopsis gigantea (strain 11061_1 CR5-6)</name>
    <name type="common">White-rot fungus</name>
    <name type="synonym">Peniophora gigantea</name>
    <dbReference type="NCBI Taxonomy" id="745531"/>
    <lineage>
        <taxon>Eukaryota</taxon>
        <taxon>Fungi</taxon>
        <taxon>Dikarya</taxon>
        <taxon>Basidiomycota</taxon>
        <taxon>Agaricomycotina</taxon>
        <taxon>Agaricomycetes</taxon>
        <taxon>Polyporales</taxon>
        <taxon>Phanerochaetaceae</taxon>
        <taxon>Phlebiopsis</taxon>
    </lineage>
</organism>
<evidence type="ECO:0000256" key="5">
    <source>
        <dbReference type="ARBA" id="ARBA00023002"/>
    </source>
</evidence>
<dbReference type="GO" id="GO:0003959">
    <property type="term" value="F:NADPH dehydrogenase activity"/>
    <property type="evidence" value="ECO:0007669"/>
    <property type="project" value="InterPro"/>
</dbReference>
<dbReference type="InterPro" id="IPR001155">
    <property type="entry name" value="OxRdtase_FMN_N"/>
</dbReference>
<dbReference type="CDD" id="cd02932">
    <property type="entry name" value="OYE_YqiM_FMN"/>
    <property type="match status" value="1"/>
</dbReference>
<proteinExistence type="predicted"/>